<dbReference type="PANTHER" id="PTHR37835:SF1">
    <property type="entry name" value="ALPHA-CLOSTRIPAIN"/>
    <property type="match status" value="1"/>
</dbReference>
<dbReference type="GO" id="GO:0004197">
    <property type="term" value="F:cysteine-type endopeptidase activity"/>
    <property type="evidence" value="ECO:0007669"/>
    <property type="project" value="UniProtKB-EC"/>
</dbReference>
<dbReference type="Gene3D" id="3.40.50.11970">
    <property type="match status" value="1"/>
</dbReference>
<protein>
    <submittedName>
        <fullName evidence="1">Clostripain</fullName>
        <ecNumber evidence="1">3.4.22.8</ecNumber>
    </submittedName>
</protein>
<comment type="caution">
    <text evidence="1">The sequence shown here is derived from an EMBL/GenBank/DDBJ whole genome shotgun (WGS) entry which is preliminary data.</text>
</comment>
<dbReference type="InterPro" id="IPR005077">
    <property type="entry name" value="Peptidase_C11"/>
</dbReference>
<proteinExistence type="predicted"/>
<organism evidence="1">
    <name type="scientific">termite gut metagenome</name>
    <dbReference type="NCBI Taxonomy" id="433724"/>
    <lineage>
        <taxon>unclassified sequences</taxon>
        <taxon>metagenomes</taxon>
        <taxon>organismal metagenomes</taxon>
    </lineage>
</organism>
<dbReference type="Pfam" id="PF03415">
    <property type="entry name" value="Peptidase_C11"/>
    <property type="match status" value="1"/>
</dbReference>
<name>A0A5J4RAW4_9ZZZZ</name>
<dbReference type="PANTHER" id="PTHR37835">
    <property type="entry name" value="ALPHA-CLOSTRIPAIN"/>
    <property type="match status" value="1"/>
</dbReference>
<keyword evidence="1" id="KW-0378">Hydrolase</keyword>
<dbReference type="EC" id="3.4.22.8" evidence="1"/>
<sequence length="400" mass="44473">MKVMKIVGFLCLLVVFNSCCGNGSEPEPPLEGRTVLIYLAADNSLSLFSENDMDEMMEGVAELGNEADNLIVYVDNYSGKPQLVRLKKDETGVGVQEVIWTYENQNSVNKEVMKEVFSRTFTDFPAGEYGLVLWSHGEGWLPATSRATSRSFGQDGSLKMNISDLHEVLKDYHFDFILFDACFMQSVEVIYELRDCSDSFIGSSTEIPGPGAPYQNTVKALFADKSTVAVDVARSYYEYYAAKYNGGINMSNNNWTGGISISVVKSDGLEPLAEATNSIFTRYLNSQTTIDVSGIISEIMCYDPLRSPSYYYDMDGFIGLLTESNADYTAWQKAYGDAVVYFETTKKNFSALGITGMISMEGAEGLSIYIPKKDLTSTNTFYRSYAWYTAAGWDKTGLFQ</sequence>
<evidence type="ECO:0000313" key="1">
    <source>
        <dbReference type="EMBL" id="KAA6330695.1"/>
    </source>
</evidence>
<dbReference type="EMBL" id="SNRY01001469">
    <property type="protein sequence ID" value="KAA6330695.1"/>
    <property type="molecule type" value="Genomic_DNA"/>
</dbReference>
<gene>
    <name evidence="1" type="ORF">EZS27_020627</name>
</gene>
<reference evidence="1" key="1">
    <citation type="submission" date="2019-03" db="EMBL/GenBank/DDBJ databases">
        <title>Single cell metagenomics reveals metabolic interactions within the superorganism composed of flagellate Streblomastix strix and complex community of Bacteroidetes bacteria on its surface.</title>
        <authorList>
            <person name="Treitli S.C."/>
            <person name="Kolisko M."/>
            <person name="Husnik F."/>
            <person name="Keeling P."/>
            <person name="Hampl V."/>
        </authorList>
    </citation>
    <scope>NUCLEOTIDE SEQUENCE</scope>
    <source>
        <strain evidence="1">STM</strain>
    </source>
</reference>
<dbReference type="AlphaFoldDB" id="A0A5J4RAW4"/>
<accession>A0A5J4RAW4</accession>